<proteinExistence type="inferred from homology"/>
<dbReference type="Ensembl" id="ENSONIT00000080682.1">
    <property type="protein sequence ID" value="ENSONIP00000080609.1"/>
    <property type="gene ID" value="ENSONIG00000038245.1"/>
</dbReference>
<sequence length="1497" mass="162916">MDASLPCADSQSQPALTDSQTLDFDSVMHSPTVDKLSAQEPGTETAHCLSDTTDKSTLHVSADPHSLKSLSSIQNVSEQFSLSSEASPTDDNFRVQHCLSQSGRKSPLIPQLCQDLILPQPESASSPLMERHTPPESFGAVSLTLEGLMELSVTVPYSSPSFSSENKPPLLRSLSPQSDSSDSDTAVAPLSDLYIFESDTQDFIRSPSIAPGEIKCSEYQPLSQTSGEQVNPNCDKHVLMCDSSGVTGCHHSSCEEQSTENNEPDVSEHLGLRTPAVNACEAYFMSLNDERQRKAEVTGATPPRGNSPMEVWQDAHQYLAGDDTEDRDVLDKMHHSVIQEALAPASHLSCSPRETQVSHYNPEGSKGIGWTGDDTKGWGPPIERWSSVDSWASALSDWTGIIAAPSEDFTSAFSEIGAEIDALTQALSEVNTHTEAETVKEGHNLETTAKAQMGVQDQPLSTQNISESSIHSGQGCLSLCLDSTGLEPHHTEGAESLCNPTPTTQGDKCSPSRGAPGTTVAFSGENTADATVVTLMSGSTSADLDLSPFDECAESQDTESFISDEKTPVVLSIIEDTDLDPPTDLITKEPIGDRLCEVTDEHRLVQLGSVAEPEAKLSCGRFEVNRDENKSITDRSVLTPDALTDSNVPGGDTQPSLHFNADNRVSIDTLPDLDRARQVEAQRASPTFIMPLAPVSIGPSLNCRTSSSLEGDQICLKGSLNNNSCNQVRQSALLPTSDGITNKASLEGGEELIHEKQNTTKTAERSSPEGLQGLKTSDTVDSFFSRKTIFEEIDDFNRELENFIPIPAENFFISKEKHIACITLDIYDPFVSKPVKAKAIKSEKVDLTHKKTEKMPHKTHKNTSEGKTRSKKDKSSGHHHFTQPSKKQESKCHRVSAQQTSNQQDTHPTIGENHSSENSQSGLEAKEATLVIEAGVVTEKATSKPHGKKKKKHGQNTAPGEPLAEVENGAKSKTAKGRIELFESKLGAKAGKAQKESEQPDVAEIKSQQQSEAKASEGEQPPHPTDNKGHQPKNFTSPLNDDVVKRRRLSENKFGKTVSILESKLPKSDVSAKGKEAELKTDVGGTRKKAYSEVVKQRIPPKEEPKVVKPIQAVAVSGDPQSLCLWCQFAAVTSAYTVTWSREGTVLVEMKRSAGDESRVSLTISNASHKDLGKYLCQLSSLHGSVSLDYLLTYEVLSEIVIPLAPKTVSSDPVEVSSEEEDAHFSRLLFKDDFLSDQYFGDSHPISMITEKEHFGEGMHRRAFRTKLHAGQIPLLLPGHSCVLKVHNAISYGTKNNEELVQKNFTLAVEECQVQNTAREYIKAYTAAAQSTEAFGDIPEIIPIYLIHRPSNDIPYATLEEELIGDFVKYSVKDGKEINLMRRDSEAGQKCCAFQHWVYQKTDGNLLVTDMQGVGMKLTDVGIATCKKGYKGFKGNCGTSFIDQFKALHLCNVYCEMLGLKSLQPKAKKPASAPKSKSQSSTAPKKKTFGPVVKGKS</sequence>
<reference evidence="15" key="1">
    <citation type="submission" date="2012-01" db="EMBL/GenBank/DDBJ databases">
        <title>The Genome Sequence of Oreochromis niloticus (Nile Tilapia).</title>
        <authorList>
            <consortium name="Broad Institute Genome Assembly Team"/>
            <consortium name="Broad Institute Sequencing Platform"/>
            <person name="Di Palma F."/>
            <person name="Johnson J."/>
            <person name="Lander E.S."/>
            <person name="Lindblad-Toh K."/>
        </authorList>
    </citation>
    <scope>NUCLEOTIDE SEQUENCE [LARGE SCALE GENOMIC DNA]</scope>
</reference>
<dbReference type="InterPro" id="IPR013783">
    <property type="entry name" value="Ig-like_fold"/>
</dbReference>
<feature type="compositionally biased region" description="Polar residues" evidence="11">
    <location>
        <begin position="157"/>
        <end position="166"/>
    </location>
</feature>
<evidence type="ECO:0000256" key="6">
    <source>
        <dbReference type="ARBA" id="ARBA00023157"/>
    </source>
</evidence>
<dbReference type="GO" id="GO:0004714">
    <property type="term" value="F:transmembrane receptor protein tyrosine kinase activity"/>
    <property type="evidence" value="ECO:0007669"/>
    <property type="project" value="UniProtKB-EC"/>
</dbReference>
<feature type="region of interest" description="Disordered" evidence="11">
    <location>
        <begin position="347"/>
        <end position="374"/>
    </location>
</feature>
<feature type="region of interest" description="Disordered" evidence="11">
    <location>
        <begin position="937"/>
        <end position="1043"/>
    </location>
</feature>
<dbReference type="Pfam" id="PF00047">
    <property type="entry name" value="ig"/>
    <property type="match status" value="1"/>
</dbReference>
<feature type="region of interest" description="Disordered" evidence="11">
    <location>
        <begin position="755"/>
        <end position="774"/>
    </location>
</feature>
<keyword evidence="5" id="KW-0418">Kinase</keyword>
<evidence type="ECO:0000259" key="13">
    <source>
        <dbReference type="PROSITE" id="PS51158"/>
    </source>
</evidence>
<dbReference type="InterPro" id="IPR007110">
    <property type="entry name" value="Ig-like_dom"/>
</dbReference>
<dbReference type="Gene3D" id="2.60.40.10">
    <property type="entry name" value="Immunoglobulins"/>
    <property type="match status" value="1"/>
</dbReference>
<dbReference type="Gene3D" id="3.20.200.10">
    <property type="entry name" value="MHCK/EF2 kinase"/>
    <property type="match status" value="1"/>
</dbReference>
<evidence type="ECO:0000256" key="10">
    <source>
        <dbReference type="ARBA" id="ARBA00051243"/>
    </source>
</evidence>
<evidence type="ECO:0000256" key="1">
    <source>
        <dbReference type="ARBA" id="ARBA00008651"/>
    </source>
</evidence>
<dbReference type="KEGG" id="onl:102079873"/>
<dbReference type="InterPro" id="IPR036179">
    <property type="entry name" value="Ig-like_dom_sf"/>
</dbReference>
<comment type="similarity">
    <text evidence="1">Belongs to the protein kinase superfamily. Alpha-type protein kinase family. ALPK subfamily.</text>
</comment>
<feature type="domain" description="Alpha-type protein kinase" evidence="13">
    <location>
        <begin position="1231"/>
        <end position="1463"/>
    </location>
</feature>
<feature type="region of interest" description="Disordered" evidence="11">
    <location>
        <begin position="489"/>
        <end position="522"/>
    </location>
</feature>
<comment type="catalytic activity">
    <reaction evidence="10">
        <text>L-tyrosyl-[protein] + ATP = O-phospho-L-tyrosyl-[protein] + ADP + H(+)</text>
        <dbReference type="Rhea" id="RHEA:10596"/>
        <dbReference type="Rhea" id="RHEA-COMP:10136"/>
        <dbReference type="Rhea" id="RHEA-COMP:20101"/>
        <dbReference type="ChEBI" id="CHEBI:15378"/>
        <dbReference type="ChEBI" id="CHEBI:30616"/>
        <dbReference type="ChEBI" id="CHEBI:46858"/>
        <dbReference type="ChEBI" id="CHEBI:61978"/>
        <dbReference type="ChEBI" id="CHEBI:456216"/>
        <dbReference type="EC" id="2.7.10.1"/>
    </reaction>
</comment>
<feature type="domain" description="Ig-like" evidence="12">
    <location>
        <begin position="1105"/>
        <end position="1187"/>
    </location>
</feature>
<organism evidence="14 15">
    <name type="scientific">Oreochromis niloticus</name>
    <name type="common">Nile tilapia</name>
    <name type="synonym">Tilapia nilotica</name>
    <dbReference type="NCBI Taxonomy" id="8128"/>
    <lineage>
        <taxon>Eukaryota</taxon>
        <taxon>Metazoa</taxon>
        <taxon>Chordata</taxon>
        <taxon>Craniata</taxon>
        <taxon>Vertebrata</taxon>
        <taxon>Euteleostomi</taxon>
        <taxon>Actinopterygii</taxon>
        <taxon>Neopterygii</taxon>
        <taxon>Teleostei</taxon>
        <taxon>Neoteleostei</taxon>
        <taxon>Acanthomorphata</taxon>
        <taxon>Ovalentaria</taxon>
        <taxon>Cichlomorphae</taxon>
        <taxon>Cichliformes</taxon>
        <taxon>Cichlidae</taxon>
        <taxon>African cichlids</taxon>
        <taxon>Pseudocrenilabrinae</taxon>
        <taxon>Oreochromini</taxon>
        <taxon>Oreochromis</taxon>
    </lineage>
</organism>
<keyword evidence="15" id="KW-1185">Reference proteome</keyword>
<protein>
    <recommendedName>
        <fullName evidence="2">non-specific serine/threonine protein kinase</fullName>
        <ecNumber evidence="2">2.7.11.1</ecNumber>
    </recommendedName>
</protein>
<dbReference type="EC" id="2.7.11.1" evidence="2"/>
<evidence type="ECO:0000256" key="4">
    <source>
        <dbReference type="ARBA" id="ARBA00022679"/>
    </source>
</evidence>
<evidence type="ECO:0000259" key="12">
    <source>
        <dbReference type="PROSITE" id="PS50835"/>
    </source>
</evidence>
<dbReference type="OrthoDB" id="301415at2759"/>
<dbReference type="PANTHER" id="PTHR47091">
    <property type="entry name" value="ALPHA-PROTEIN KINASE 2-RELATED"/>
    <property type="match status" value="1"/>
</dbReference>
<feature type="region of interest" description="Disordered" evidence="11">
    <location>
        <begin position="846"/>
        <end position="923"/>
    </location>
</feature>
<dbReference type="OMA" id="TETAHCL"/>
<dbReference type="FunCoup" id="A0A669F918">
    <property type="interactions" value="5"/>
</dbReference>
<dbReference type="CTD" id="115701"/>
<feature type="region of interest" description="Disordered" evidence="11">
    <location>
        <begin position="1465"/>
        <end position="1497"/>
    </location>
</feature>
<dbReference type="RefSeq" id="XP_005456331.1">
    <property type="nucleotide sequence ID" value="XM_005456274.3"/>
</dbReference>
<accession>A0A669F918</accession>
<feature type="compositionally biased region" description="Low complexity" evidence="11">
    <location>
        <begin position="1465"/>
        <end position="1483"/>
    </location>
</feature>
<evidence type="ECO:0000256" key="7">
    <source>
        <dbReference type="ARBA" id="ARBA00023319"/>
    </source>
</evidence>
<gene>
    <name evidence="14" type="primary">alpk2</name>
</gene>
<comment type="catalytic activity">
    <reaction evidence="9">
        <text>L-seryl-[protein] + ATP = O-phospho-L-seryl-[protein] + ADP + H(+)</text>
        <dbReference type="Rhea" id="RHEA:17989"/>
        <dbReference type="Rhea" id="RHEA-COMP:9863"/>
        <dbReference type="Rhea" id="RHEA-COMP:11604"/>
        <dbReference type="ChEBI" id="CHEBI:15378"/>
        <dbReference type="ChEBI" id="CHEBI:29999"/>
        <dbReference type="ChEBI" id="CHEBI:30616"/>
        <dbReference type="ChEBI" id="CHEBI:83421"/>
        <dbReference type="ChEBI" id="CHEBI:456216"/>
        <dbReference type="EC" id="2.7.11.1"/>
    </reaction>
</comment>
<evidence type="ECO:0000256" key="9">
    <source>
        <dbReference type="ARBA" id="ARBA00048679"/>
    </source>
</evidence>
<keyword evidence="6" id="KW-1015">Disulfide bond</keyword>
<keyword evidence="3" id="KW-0723">Serine/threonine-protein kinase</keyword>
<feature type="compositionally biased region" description="Polar residues" evidence="11">
    <location>
        <begin position="896"/>
        <end position="922"/>
    </location>
</feature>
<feature type="compositionally biased region" description="Basic residues" evidence="11">
    <location>
        <begin position="943"/>
        <end position="954"/>
    </location>
</feature>
<dbReference type="GeneID" id="102079873"/>
<dbReference type="GO" id="GO:0005524">
    <property type="term" value="F:ATP binding"/>
    <property type="evidence" value="ECO:0007669"/>
    <property type="project" value="InterPro"/>
</dbReference>
<keyword evidence="4" id="KW-0808">Transferase</keyword>
<name>A0A669F918_ORENI</name>
<dbReference type="PROSITE" id="PS50835">
    <property type="entry name" value="IG_LIKE"/>
    <property type="match status" value="1"/>
</dbReference>
<dbReference type="PANTHER" id="PTHR47091:SF2">
    <property type="entry name" value="ALPHA-PROTEIN KINASE 2"/>
    <property type="match status" value="1"/>
</dbReference>
<evidence type="ECO:0000256" key="3">
    <source>
        <dbReference type="ARBA" id="ARBA00022527"/>
    </source>
</evidence>
<dbReference type="SUPFAM" id="SSF48726">
    <property type="entry name" value="Immunoglobulin"/>
    <property type="match status" value="1"/>
</dbReference>
<reference evidence="14" key="2">
    <citation type="submission" date="2025-08" db="UniProtKB">
        <authorList>
            <consortium name="Ensembl"/>
        </authorList>
    </citation>
    <scope>IDENTIFICATION</scope>
</reference>
<evidence type="ECO:0000256" key="11">
    <source>
        <dbReference type="SAM" id="MobiDB-lite"/>
    </source>
</evidence>
<evidence type="ECO:0000256" key="2">
    <source>
        <dbReference type="ARBA" id="ARBA00012513"/>
    </source>
</evidence>
<feature type="region of interest" description="Disordered" evidence="11">
    <location>
        <begin position="1"/>
        <end position="22"/>
    </location>
</feature>
<dbReference type="InterPro" id="IPR011009">
    <property type="entry name" value="Kinase-like_dom_sf"/>
</dbReference>
<dbReference type="InParanoid" id="A0A669F918"/>
<dbReference type="SMART" id="SM00811">
    <property type="entry name" value="Alpha_kinase"/>
    <property type="match status" value="1"/>
</dbReference>
<dbReference type="PROSITE" id="PS51158">
    <property type="entry name" value="ALPHA_KINASE"/>
    <property type="match status" value="1"/>
</dbReference>
<evidence type="ECO:0000256" key="5">
    <source>
        <dbReference type="ARBA" id="ARBA00022777"/>
    </source>
</evidence>
<feature type="compositionally biased region" description="Polar residues" evidence="11">
    <location>
        <begin position="9"/>
        <end position="22"/>
    </location>
</feature>
<feature type="compositionally biased region" description="Polar residues" evidence="11">
    <location>
        <begin position="498"/>
        <end position="507"/>
    </location>
</feature>
<feature type="compositionally biased region" description="Basic and acidic residues" evidence="11">
    <location>
        <begin position="846"/>
        <end position="876"/>
    </location>
</feature>
<feature type="compositionally biased region" description="Polar residues" evidence="11">
    <location>
        <begin position="348"/>
        <end position="359"/>
    </location>
</feature>
<evidence type="ECO:0000313" key="14">
    <source>
        <dbReference type="Ensembl" id="ENSONIP00000080609.1"/>
    </source>
</evidence>
<dbReference type="Proteomes" id="UP000005207">
    <property type="component" value="Linkage group LG7"/>
</dbReference>
<dbReference type="SUPFAM" id="SSF56112">
    <property type="entry name" value="Protein kinase-like (PK-like)"/>
    <property type="match status" value="1"/>
</dbReference>
<feature type="compositionally biased region" description="Low complexity" evidence="11">
    <location>
        <begin position="168"/>
        <end position="184"/>
    </location>
</feature>
<dbReference type="GO" id="GO:0004674">
    <property type="term" value="F:protein serine/threonine kinase activity"/>
    <property type="evidence" value="ECO:0007669"/>
    <property type="project" value="UniProtKB-KW"/>
</dbReference>
<feature type="compositionally biased region" description="Basic and acidic residues" evidence="11">
    <location>
        <begin position="755"/>
        <end position="767"/>
    </location>
</feature>
<dbReference type="Pfam" id="PF02816">
    <property type="entry name" value="Alpha_kinase"/>
    <property type="match status" value="1"/>
</dbReference>
<reference evidence="14" key="3">
    <citation type="submission" date="2025-09" db="UniProtKB">
        <authorList>
            <consortium name="Ensembl"/>
        </authorList>
    </citation>
    <scope>IDENTIFICATION</scope>
</reference>
<dbReference type="InterPro" id="IPR004166">
    <property type="entry name" value="a-kinase_dom"/>
</dbReference>
<evidence type="ECO:0000313" key="15">
    <source>
        <dbReference type="Proteomes" id="UP000005207"/>
    </source>
</evidence>
<keyword evidence="7" id="KW-0393">Immunoglobulin domain</keyword>
<dbReference type="InterPro" id="IPR013151">
    <property type="entry name" value="Immunoglobulin_dom"/>
</dbReference>
<comment type="catalytic activity">
    <reaction evidence="8">
        <text>L-threonyl-[protein] + ATP = O-phospho-L-threonyl-[protein] + ADP + H(+)</text>
        <dbReference type="Rhea" id="RHEA:46608"/>
        <dbReference type="Rhea" id="RHEA-COMP:11060"/>
        <dbReference type="Rhea" id="RHEA-COMP:11605"/>
        <dbReference type="ChEBI" id="CHEBI:15378"/>
        <dbReference type="ChEBI" id="CHEBI:30013"/>
        <dbReference type="ChEBI" id="CHEBI:30616"/>
        <dbReference type="ChEBI" id="CHEBI:61977"/>
        <dbReference type="ChEBI" id="CHEBI:456216"/>
        <dbReference type="EC" id="2.7.11.1"/>
    </reaction>
</comment>
<evidence type="ECO:0000256" key="8">
    <source>
        <dbReference type="ARBA" id="ARBA00047899"/>
    </source>
</evidence>
<dbReference type="GeneTree" id="ENSGT00940000160524"/>
<feature type="region of interest" description="Disordered" evidence="11">
    <location>
        <begin position="157"/>
        <end position="185"/>
    </location>
</feature>